<keyword evidence="13" id="KW-1185">Reference proteome</keyword>
<comment type="catalytic activity">
    <reaction evidence="10">
        <text>L-seryl-[protein] + ATP = O-phospho-L-seryl-[protein] + ADP + H(+)</text>
        <dbReference type="Rhea" id="RHEA:17989"/>
        <dbReference type="Rhea" id="RHEA-COMP:9863"/>
        <dbReference type="Rhea" id="RHEA-COMP:11604"/>
        <dbReference type="ChEBI" id="CHEBI:15378"/>
        <dbReference type="ChEBI" id="CHEBI:29999"/>
        <dbReference type="ChEBI" id="CHEBI:30616"/>
        <dbReference type="ChEBI" id="CHEBI:83421"/>
        <dbReference type="ChEBI" id="CHEBI:456216"/>
        <dbReference type="EC" id="2.7.11.1"/>
    </reaction>
    <physiologicalReaction direction="left-to-right" evidence="10">
        <dbReference type="Rhea" id="RHEA:17990"/>
    </physiologicalReaction>
</comment>
<evidence type="ECO:0000256" key="6">
    <source>
        <dbReference type="ARBA" id="ARBA00022840"/>
    </source>
</evidence>
<evidence type="ECO:0000313" key="13">
    <source>
        <dbReference type="Proteomes" id="UP000198287"/>
    </source>
</evidence>
<keyword evidence="6" id="KW-0067">ATP-binding</keyword>
<dbReference type="OrthoDB" id="248923at2759"/>
<dbReference type="PANTHER" id="PTHR11042">
    <property type="entry name" value="EUKARYOTIC TRANSLATION INITIATION FACTOR 2-ALPHA KINASE EIF2-ALPHA KINASE -RELATED"/>
    <property type="match status" value="1"/>
</dbReference>
<accession>A0A226DPP1</accession>
<comment type="similarity">
    <text evidence="8">Belongs to the protein kinase superfamily. Ser/Thr protein kinase family. GCN2 subfamily.</text>
</comment>
<dbReference type="EC" id="2.7.11.1" evidence="1"/>
<evidence type="ECO:0000313" key="12">
    <source>
        <dbReference type="EMBL" id="OXA46627.1"/>
    </source>
</evidence>
<dbReference type="Proteomes" id="UP000198287">
    <property type="component" value="Unassembled WGS sequence"/>
</dbReference>
<proteinExistence type="inferred from homology"/>
<dbReference type="AlphaFoldDB" id="A0A226DPP1"/>
<protein>
    <recommendedName>
        <fullName evidence="1">non-specific serine/threonine protein kinase</fullName>
        <ecNumber evidence="1">2.7.11.1</ecNumber>
    </recommendedName>
</protein>
<dbReference type="Gene3D" id="3.30.200.20">
    <property type="entry name" value="Phosphorylase Kinase, domain 1"/>
    <property type="match status" value="1"/>
</dbReference>
<dbReference type="GO" id="GO:0005634">
    <property type="term" value="C:nucleus"/>
    <property type="evidence" value="ECO:0007669"/>
    <property type="project" value="TreeGrafter"/>
</dbReference>
<dbReference type="EMBL" id="LNIX01000015">
    <property type="protein sequence ID" value="OXA46627.1"/>
    <property type="molecule type" value="Genomic_DNA"/>
</dbReference>
<name>A0A226DPP1_FOLCA</name>
<evidence type="ECO:0000256" key="9">
    <source>
        <dbReference type="ARBA" id="ARBA00048659"/>
    </source>
</evidence>
<keyword evidence="7" id="KW-0652">Protein synthesis inhibitor</keyword>
<evidence type="ECO:0000256" key="4">
    <source>
        <dbReference type="ARBA" id="ARBA00022741"/>
    </source>
</evidence>
<dbReference type="PROSITE" id="PS50011">
    <property type="entry name" value="PROTEIN_KINASE_DOM"/>
    <property type="match status" value="1"/>
</dbReference>
<comment type="caution">
    <text evidence="12">The sequence shown here is derived from an EMBL/GenBank/DDBJ whole genome shotgun (WGS) entry which is preliminary data.</text>
</comment>
<dbReference type="STRING" id="158441.A0A226DPP1"/>
<dbReference type="SMART" id="SM00220">
    <property type="entry name" value="S_TKc"/>
    <property type="match status" value="1"/>
</dbReference>
<dbReference type="GO" id="GO:0005737">
    <property type="term" value="C:cytoplasm"/>
    <property type="evidence" value="ECO:0007669"/>
    <property type="project" value="TreeGrafter"/>
</dbReference>
<dbReference type="GO" id="GO:0004694">
    <property type="term" value="F:eukaryotic translation initiation factor 2alpha kinase activity"/>
    <property type="evidence" value="ECO:0007669"/>
    <property type="project" value="TreeGrafter"/>
</dbReference>
<organism evidence="12 13">
    <name type="scientific">Folsomia candida</name>
    <name type="common">Springtail</name>
    <dbReference type="NCBI Taxonomy" id="158441"/>
    <lineage>
        <taxon>Eukaryota</taxon>
        <taxon>Metazoa</taxon>
        <taxon>Ecdysozoa</taxon>
        <taxon>Arthropoda</taxon>
        <taxon>Hexapoda</taxon>
        <taxon>Collembola</taxon>
        <taxon>Entomobryomorpha</taxon>
        <taxon>Isotomoidea</taxon>
        <taxon>Isotomidae</taxon>
        <taxon>Proisotominae</taxon>
        <taxon>Folsomia</taxon>
    </lineage>
</organism>
<evidence type="ECO:0000256" key="10">
    <source>
        <dbReference type="ARBA" id="ARBA00048977"/>
    </source>
</evidence>
<keyword evidence="3" id="KW-0808">Transferase</keyword>
<dbReference type="InterPro" id="IPR000719">
    <property type="entry name" value="Prot_kinase_dom"/>
</dbReference>
<evidence type="ECO:0000256" key="3">
    <source>
        <dbReference type="ARBA" id="ARBA00022679"/>
    </source>
</evidence>
<dbReference type="Gene3D" id="1.10.510.10">
    <property type="entry name" value="Transferase(Phosphotransferase) domain 1"/>
    <property type="match status" value="1"/>
</dbReference>
<dbReference type="InterPro" id="IPR050339">
    <property type="entry name" value="CC_SR_Kinase"/>
</dbReference>
<dbReference type="InterPro" id="IPR011009">
    <property type="entry name" value="Kinase-like_dom_sf"/>
</dbReference>
<dbReference type="GO" id="GO:0017148">
    <property type="term" value="P:negative regulation of translation"/>
    <property type="evidence" value="ECO:0007669"/>
    <property type="project" value="UniProtKB-KW"/>
</dbReference>
<gene>
    <name evidence="12" type="ORF">Fcan01_18800</name>
</gene>
<dbReference type="SUPFAM" id="SSF56112">
    <property type="entry name" value="Protein kinase-like (PK-like)"/>
    <property type="match status" value="1"/>
</dbReference>
<evidence type="ECO:0000256" key="8">
    <source>
        <dbReference type="ARBA" id="ARBA00037982"/>
    </source>
</evidence>
<dbReference type="Pfam" id="PF00069">
    <property type="entry name" value="Pkinase"/>
    <property type="match status" value="1"/>
</dbReference>
<feature type="domain" description="Protein kinase" evidence="11">
    <location>
        <begin position="9"/>
        <end position="314"/>
    </location>
</feature>
<dbReference type="GO" id="GO:0005524">
    <property type="term" value="F:ATP binding"/>
    <property type="evidence" value="ECO:0007669"/>
    <property type="project" value="UniProtKB-KW"/>
</dbReference>
<keyword evidence="4" id="KW-0547">Nucleotide-binding</keyword>
<evidence type="ECO:0000259" key="11">
    <source>
        <dbReference type="PROSITE" id="PS50011"/>
    </source>
</evidence>
<sequence length="314" mass="35601">MAEQYMQHLTIEKILGAGCFGFVFQVAHPEKPLSAHKLFLASSNSAQNDNNPTTLQEFEREGNMLDMDHPNVVHLHTIEVIPVRINILEWYKNSLPESEHGTVFDRLTYHTFGPKVERNFPIIRITMQLCGPSLKKWLESATTQNTDADFTFRRQIGEGLINGLRYLHEEKSVIHRDLKPDNVLFSNGDGFVLPVKIGDFGLSRPFEGEGSGSKSAGVGSHLYRAPEVGGEHDPSARYSQRADLFSLGLILWEVFELIPLKERYTLFDELVNDRDENVVQDNDIFPRLKDAIIGLTKKHSKDRIQSIAEVDPFS</sequence>
<evidence type="ECO:0000256" key="5">
    <source>
        <dbReference type="ARBA" id="ARBA00022777"/>
    </source>
</evidence>
<keyword evidence="2" id="KW-0723">Serine/threonine-protein kinase</keyword>
<evidence type="ECO:0000256" key="2">
    <source>
        <dbReference type="ARBA" id="ARBA00022527"/>
    </source>
</evidence>
<dbReference type="PROSITE" id="PS00108">
    <property type="entry name" value="PROTEIN_KINASE_ST"/>
    <property type="match status" value="1"/>
</dbReference>
<dbReference type="InterPro" id="IPR008271">
    <property type="entry name" value="Ser/Thr_kinase_AS"/>
</dbReference>
<evidence type="ECO:0000256" key="7">
    <source>
        <dbReference type="ARBA" id="ARBA00023193"/>
    </source>
</evidence>
<keyword evidence="5 12" id="KW-0418">Kinase</keyword>
<reference evidence="12 13" key="1">
    <citation type="submission" date="2015-12" db="EMBL/GenBank/DDBJ databases">
        <title>The genome of Folsomia candida.</title>
        <authorList>
            <person name="Faddeeva A."/>
            <person name="Derks M.F."/>
            <person name="Anvar Y."/>
            <person name="Smit S."/>
            <person name="Van Straalen N."/>
            <person name="Roelofs D."/>
        </authorList>
    </citation>
    <scope>NUCLEOTIDE SEQUENCE [LARGE SCALE GENOMIC DNA]</scope>
    <source>
        <strain evidence="12 13">VU population</strain>
        <tissue evidence="12">Whole body</tissue>
    </source>
</reference>
<dbReference type="PANTHER" id="PTHR11042:SF160">
    <property type="entry name" value="EUKARYOTIC TRANSLATION INITIATION FACTOR 2-ALPHA KINASE 1"/>
    <property type="match status" value="1"/>
</dbReference>
<comment type="catalytic activity">
    <reaction evidence="9">
        <text>L-threonyl-[protein] + ATP = O-phospho-L-threonyl-[protein] + ADP + H(+)</text>
        <dbReference type="Rhea" id="RHEA:46608"/>
        <dbReference type="Rhea" id="RHEA-COMP:11060"/>
        <dbReference type="Rhea" id="RHEA-COMP:11605"/>
        <dbReference type="ChEBI" id="CHEBI:15378"/>
        <dbReference type="ChEBI" id="CHEBI:30013"/>
        <dbReference type="ChEBI" id="CHEBI:30616"/>
        <dbReference type="ChEBI" id="CHEBI:61977"/>
        <dbReference type="ChEBI" id="CHEBI:456216"/>
        <dbReference type="EC" id="2.7.11.1"/>
    </reaction>
    <physiologicalReaction direction="left-to-right" evidence="9">
        <dbReference type="Rhea" id="RHEA:46609"/>
    </physiologicalReaction>
</comment>
<evidence type="ECO:0000256" key="1">
    <source>
        <dbReference type="ARBA" id="ARBA00012513"/>
    </source>
</evidence>